<keyword evidence="4" id="KW-1185">Reference proteome</keyword>
<evidence type="ECO:0000259" key="2">
    <source>
        <dbReference type="PROSITE" id="PS50994"/>
    </source>
</evidence>
<dbReference type="GO" id="GO:0006508">
    <property type="term" value="P:proteolysis"/>
    <property type="evidence" value="ECO:0007669"/>
    <property type="project" value="UniProtKB-KW"/>
</dbReference>
<dbReference type="Proteomes" id="UP000826271">
    <property type="component" value="Unassembled WGS sequence"/>
</dbReference>
<dbReference type="InterPro" id="IPR036397">
    <property type="entry name" value="RNaseH_sf"/>
</dbReference>
<keyword evidence="1" id="KW-0378">Hydrolase</keyword>
<comment type="caution">
    <text evidence="3">The sequence shown here is derived from an EMBL/GenBank/DDBJ whole genome shotgun (WGS) entry which is preliminary data.</text>
</comment>
<dbReference type="GO" id="GO:0008233">
    <property type="term" value="F:peptidase activity"/>
    <property type="evidence" value="ECO:0007669"/>
    <property type="project" value="UniProtKB-KW"/>
</dbReference>
<dbReference type="Pfam" id="PF25597">
    <property type="entry name" value="SH3_retrovirus"/>
    <property type="match status" value="1"/>
</dbReference>
<evidence type="ECO:0000313" key="3">
    <source>
        <dbReference type="EMBL" id="KAG8390611.1"/>
    </source>
</evidence>
<accession>A0AAV6Y5Y8</accession>
<name>A0AAV6Y5Y8_9LAMI</name>
<dbReference type="Pfam" id="PF22936">
    <property type="entry name" value="Pol_BBD"/>
    <property type="match status" value="1"/>
</dbReference>
<evidence type="ECO:0000256" key="1">
    <source>
        <dbReference type="ARBA" id="ARBA00022670"/>
    </source>
</evidence>
<dbReference type="InterPro" id="IPR025724">
    <property type="entry name" value="GAG-pre-integrase_dom"/>
</dbReference>
<dbReference type="Gene3D" id="3.30.420.10">
    <property type="entry name" value="Ribonuclease H-like superfamily/Ribonuclease H"/>
    <property type="match status" value="1"/>
</dbReference>
<dbReference type="Pfam" id="PF13976">
    <property type="entry name" value="gag_pre-integrs"/>
    <property type="match status" value="1"/>
</dbReference>
<dbReference type="SUPFAM" id="SSF53098">
    <property type="entry name" value="Ribonuclease H-like"/>
    <property type="match status" value="1"/>
</dbReference>
<evidence type="ECO:0000313" key="4">
    <source>
        <dbReference type="Proteomes" id="UP000826271"/>
    </source>
</evidence>
<feature type="domain" description="Integrase catalytic" evidence="2">
    <location>
        <begin position="129"/>
        <end position="197"/>
    </location>
</feature>
<dbReference type="PANTHER" id="PTHR42648:SF28">
    <property type="entry name" value="TRANSPOSON-ENCODED PROTEIN WITH RIBONUCLEASE H-LIKE AND RETROVIRUS ZINC FINGER-LIKE DOMAINS"/>
    <property type="match status" value="1"/>
</dbReference>
<dbReference type="InterPro" id="IPR057670">
    <property type="entry name" value="SH3_retrovirus"/>
</dbReference>
<dbReference type="PROSITE" id="PS50994">
    <property type="entry name" value="INTEGRASE"/>
    <property type="match status" value="1"/>
</dbReference>
<dbReference type="GO" id="GO:0003676">
    <property type="term" value="F:nucleic acid binding"/>
    <property type="evidence" value="ECO:0007669"/>
    <property type="project" value="InterPro"/>
</dbReference>
<protein>
    <recommendedName>
        <fullName evidence="2">Integrase catalytic domain-containing protein</fullName>
    </recommendedName>
</protein>
<dbReference type="AlphaFoldDB" id="A0AAV6Y5Y8"/>
<dbReference type="EMBL" id="WHWC01000001">
    <property type="protein sequence ID" value="KAG8390611.1"/>
    <property type="molecule type" value="Genomic_DNA"/>
</dbReference>
<sequence>MANHGVTDVVGKGNINLETDLGCRLILRDVRHIPDIRLNIISTGKLDDDGYVIVNSSSIELWYKRLGHLSQKGMQLLAKKKLLPDVSTIELQTCADYLAGKQHRVAFKSFYSFRKSHPLTWCIQMLEKSIPKTPQHNGVAERMNRTICELIKCMLSHSKLPKSFLGEAMRTVVDLINLSLSTSLAGDIPYRVWSGKDISYKHLRVFGCRAFVHIPKDKRSKLDDKTKPCTFLGYGHEEFGYILWDPVNRKVIRSRDIVFLEKQISDDIKQREMREFS</sequence>
<gene>
    <name evidence="3" type="ORF">BUALT_Bualt01G0101500</name>
</gene>
<dbReference type="InterPro" id="IPR001584">
    <property type="entry name" value="Integrase_cat-core"/>
</dbReference>
<dbReference type="GO" id="GO:0015074">
    <property type="term" value="P:DNA integration"/>
    <property type="evidence" value="ECO:0007669"/>
    <property type="project" value="InterPro"/>
</dbReference>
<organism evidence="3 4">
    <name type="scientific">Buddleja alternifolia</name>
    <dbReference type="NCBI Taxonomy" id="168488"/>
    <lineage>
        <taxon>Eukaryota</taxon>
        <taxon>Viridiplantae</taxon>
        <taxon>Streptophyta</taxon>
        <taxon>Embryophyta</taxon>
        <taxon>Tracheophyta</taxon>
        <taxon>Spermatophyta</taxon>
        <taxon>Magnoliopsida</taxon>
        <taxon>eudicotyledons</taxon>
        <taxon>Gunneridae</taxon>
        <taxon>Pentapetalae</taxon>
        <taxon>asterids</taxon>
        <taxon>lamiids</taxon>
        <taxon>Lamiales</taxon>
        <taxon>Scrophulariaceae</taxon>
        <taxon>Buddlejeae</taxon>
        <taxon>Buddleja</taxon>
    </lineage>
</organism>
<proteinExistence type="predicted"/>
<keyword evidence="1" id="KW-0645">Protease</keyword>
<dbReference type="InterPro" id="IPR012337">
    <property type="entry name" value="RNaseH-like_sf"/>
</dbReference>
<dbReference type="InterPro" id="IPR054722">
    <property type="entry name" value="PolX-like_BBD"/>
</dbReference>
<dbReference type="InterPro" id="IPR039537">
    <property type="entry name" value="Retrotran_Ty1/copia-like"/>
</dbReference>
<reference evidence="3" key="1">
    <citation type="submission" date="2019-10" db="EMBL/GenBank/DDBJ databases">
        <authorList>
            <person name="Zhang R."/>
            <person name="Pan Y."/>
            <person name="Wang J."/>
            <person name="Ma R."/>
            <person name="Yu S."/>
        </authorList>
    </citation>
    <scope>NUCLEOTIDE SEQUENCE</scope>
    <source>
        <strain evidence="3">LA-IB0</strain>
        <tissue evidence="3">Leaf</tissue>
    </source>
</reference>
<dbReference type="PANTHER" id="PTHR42648">
    <property type="entry name" value="TRANSPOSASE, PUTATIVE-RELATED"/>
    <property type="match status" value="1"/>
</dbReference>